<comment type="subcellular location">
    <subcellularLocation>
        <location evidence="1">Nucleus membrane</location>
    </subcellularLocation>
</comment>
<sequence>MTKEKLRSCQVALQEHEALEEALQSMWSWVKAIQDRLACAESTLGSKDTLEKRLSQIQDILLMKGEGEVKLNMTIGKGEQALRSSNKEGQRVIQTQLETLKEVWADIMSSSVHAQSTLESVISQWNDYLERKNQLEQWMESVDQKVEHPLQPQPGLKEKFALLDHLQSILSEAEDHTRALHRLIAKSRELYEKTEDESFKDTAQEELKTQFNDIMTVAKEKMRKVEEIVKDHLMYLDAVHEFTDWLHSAKEELHRWSDMSGDSSATQKKLSKIKELIDSREIGASRLSRVESLAPEVKQNTTASGCELMHTEMQALRADWKQWEDSVFQTQSCLENLVSQMALSEQEFSGQVAQLEQALEEFSALLKTWAQQLTLLEGKNTDEEIVECWHKGQEILDALQKAEPRTEDLKSQLNELCRFSRDLSTYSGKVSGLIKEYNCLCLQASKGCQNKEQILQQRFRKAFRDFQQWLVNAKITTAKCFDIPQNISEVSTSLQKIQEFLSESENGQHKLNMMLSKGELLSTLPTKEKAKGIQAKVAAAKEDWKHFHSNLHQKESALENLKIQMKDFEVSAEPIQDWLSKTEKMVHESSNRLYDLPAKRREQQKLQEKVSRLDRIVAEHNQFSLGIKELQDWMTDAIHMLDSYCHPTSDKSVLDSRTLKLEVCIFT</sequence>
<evidence type="ECO:0000256" key="2">
    <source>
        <dbReference type="ARBA" id="ARBA00022553"/>
    </source>
</evidence>
<dbReference type="Pfam" id="PF25803">
    <property type="entry name" value="Spectrin_SYNE1_2"/>
    <property type="match status" value="1"/>
</dbReference>
<dbReference type="Gene3D" id="1.20.58.60">
    <property type="match status" value="3"/>
</dbReference>
<organism evidence="7">
    <name type="scientific">Pongo abelii</name>
    <name type="common">Sumatran orangutan</name>
    <name type="synonym">Pongo pygmaeus abelii</name>
    <dbReference type="NCBI Taxonomy" id="9601"/>
    <lineage>
        <taxon>Eukaryota</taxon>
        <taxon>Metazoa</taxon>
        <taxon>Chordata</taxon>
        <taxon>Craniata</taxon>
        <taxon>Vertebrata</taxon>
        <taxon>Euteleostomi</taxon>
        <taxon>Mammalia</taxon>
        <taxon>Eutheria</taxon>
        <taxon>Euarchontoglires</taxon>
        <taxon>Primates</taxon>
        <taxon>Haplorrhini</taxon>
        <taxon>Catarrhini</taxon>
        <taxon>Hominidae</taxon>
        <taxon>Pongo</taxon>
    </lineage>
</organism>
<dbReference type="FunFam" id="1.20.58.60:FF:000231">
    <property type="entry name" value="Spectrin repeat containing, nuclear envelope 1a"/>
    <property type="match status" value="1"/>
</dbReference>
<dbReference type="AlphaFoldDB" id="A0A2J8XAG4"/>
<dbReference type="Pfam" id="PF00435">
    <property type="entry name" value="Spectrin"/>
    <property type="match status" value="1"/>
</dbReference>
<evidence type="ECO:0000256" key="3">
    <source>
        <dbReference type="ARBA" id="ARBA00022737"/>
    </source>
</evidence>
<evidence type="ECO:0000256" key="4">
    <source>
        <dbReference type="ARBA" id="ARBA00023136"/>
    </source>
</evidence>
<feature type="domain" description="Nesprin-1/3 spectrin repeats region" evidence="6">
    <location>
        <begin position="345"/>
        <end position="448"/>
    </location>
</feature>
<keyword evidence="5" id="KW-0539">Nucleus</keyword>
<keyword evidence="4" id="KW-0472">Membrane</keyword>
<dbReference type="InterPro" id="IPR057932">
    <property type="entry name" value="Spectrin_SYNE1_3"/>
</dbReference>
<keyword evidence="3" id="KW-0677">Repeat</keyword>
<evidence type="ECO:0000259" key="6">
    <source>
        <dbReference type="Pfam" id="PF25803"/>
    </source>
</evidence>
<proteinExistence type="predicted"/>
<dbReference type="GO" id="GO:0031965">
    <property type="term" value="C:nuclear membrane"/>
    <property type="evidence" value="ECO:0007669"/>
    <property type="project" value="UniProtKB-SubCell"/>
</dbReference>
<dbReference type="SMART" id="SM00150">
    <property type="entry name" value="SPEC"/>
    <property type="match status" value="3"/>
</dbReference>
<dbReference type="PANTHER" id="PTHR14514">
    <property type="entry name" value="PKA ANCHORING PROTEIN"/>
    <property type="match status" value="1"/>
</dbReference>
<protein>
    <submittedName>
        <fullName evidence="7">SYNE1 isoform 26</fullName>
    </submittedName>
</protein>
<accession>A0A2J8XAG4</accession>
<evidence type="ECO:0000256" key="1">
    <source>
        <dbReference type="ARBA" id="ARBA00004126"/>
    </source>
</evidence>
<gene>
    <name evidence="7" type="ORF">CR201_G0003954</name>
</gene>
<dbReference type="InterPro" id="IPR002017">
    <property type="entry name" value="Spectrin_repeat"/>
</dbReference>
<dbReference type="PANTHER" id="PTHR14514:SF3">
    <property type="entry name" value="NESPRIN-1"/>
    <property type="match status" value="1"/>
</dbReference>
<name>A0A2J8XAG4_PONAB</name>
<dbReference type="SUPFAM" id="SSF46966">
    <property type="entry name" value="Spectrin repeat"/>
    <property type="match status" value="3"/>
</dbReference>
<evidence type="ECO:0000313" key="7">
    <source>
        <dbReference type="EMBL" id="PNJ79045.1"/>
    </source>
</evidence>
<dbReference type="InterPro" id="IPR018159">
    <property type="entry name" value="Spectrin/alpha-actinin"/>
</dbReference>
<keyword evidence="2" id="KW-0597">Phosphoprotein</keyword>
<reference evidence="7" key="1">
    <citation type="submission" date="2017-12" db="EMBL/GenBank/DDBJ databases">
        <title>High-resolution comparative analysis of great ape genomes.</title>
        <authorList>
            <person name="Pollen A."/>
            <person name="Hastie A."/>
            <person name="Hormozdiari F."/>
            <person name="Dougherty M."/>
            <person name="Liu R."/>
            <person name="Chaisson M."/>
            <person name="Hoppe E."/>
            <person name="Hill C."/>
            <person name="Pang A."/>
            <person name="Hillier L."/>
            <person name="Baker C."/>
            <person name="Armstrong J."/>
            <person name="Shendure J."/>
            <person name="Paten B."/>
            <person name="Wilson R."/>
            <person name="Chao H."/>
            <person name="Schneider V."/>
            <person name="Ventura M."/>
            <person name="Kronenberg Z."/>
            <person name="Murali S."/>
            <person name="Gordon D."/>
            <person name="Cantsilieris S."/>
            <person name="Munson K."/>
            <person name="Nelson B."/>
            <person name="Raja A."/>
            <person name="Underwood J."/>
            <person name="Diekhans M."/>
            <person name="Fiddes I."/>
            <person name="Haussler D."/>
            <person name="Eichler E."/>
        </authorList>
    </citation>
    <scope>NUCLEOTIDE SEQUENCE [LARGE SCALE GENOMIC DNA]</scope>
    <source>
        <strain evidence="7">Susie</strain>
    </source>
</reference>
<dbReference type="EMBL" id="NDHI03003369">
    <property type="protein sequence ID" value="PNJ79045.1"/>
    <property type="molecule type" value="Genomic_DNA"/>
</dbReference>
<evidence type="ECO:0000256" key="5">
    <source>
        <dbReference type="ARBA" id="ARBA00023242"/>
    </source>
</evidence>
<comment type="caution">
    <text evidence="7">The sequence shown here is derived from an EMBL/GenBank/DDBJ whole genome shotgun (WGS) entry which is preliminary data.</text>
</comment>